<dbReference type="PROSITE" id="PS50920">
    <property type="entry name" value="SOLCAR"/>
    <property type="match status" value="3"/>
</dbReference>
<sequence length="291" mass="31303">MAENPSPIKYFLSGGVGGIFTVITGHPLDTIKVRLQTSSGANGVLYTGTWDCAKKIARNEGFRGFYKGMGAPLCGVAPIFAISFLGFGLGKRLQQTGPDHELTAIQLFNAGAFSGICTTIIMAPGERIKCLLQVQHGMDNVKYNGPVDCIKQLYRQGGIRSIYKGTAATLMRDVPASGMYFMTYDLIQRLLAQDDKKLSLLSTIFAGGCAGIANWIVGMPPDVVKSRLQTAPEGMYKGAKDVFKELISTEGIRGLYKGVTPVMLRAFPANAACFLGFELAIKVLNWAAPSL</sequence>
<comment type="subcellular location">
    <subcellularLocation>
        <location evidence="1">Mitochondrion membrane</location>
        <topology evidence="1">Multi-pass membrane protein</topology>
    </subcellularLocation>
</comment>
<evidence type="ECO:0008006" key="14">
    <source>
        <dbReference type="Google" id="ProtNLM"/>
    </source>
</evidence>
<dbReference type="GO" id="GO:1902603">
    <property type="term" value="P:carnitine transmembrane transport"/>
    <property type="evidence" value="ECO:0007669"/>
    <property type="project" value="TreeGrafter"/>
</dbReference>
<evidence type="ECO:0000256" key="6">
    <source>
        <dbReference type="ARBA" id="ARBA00022989"/>
    </source>
</evidence>
<dbReference type="Gene3D" id="1.50.40.10">
    <property type="entry name" value="Mitochondrial carrier domain"/>
    <property type="match status" value="2"/>
</dbReference>
<proteinExistence type="inferred from homology"/>
<dbReference type="AlphaFoldDB" id="A0AAV7INL2"/>
<dbReference type="Pfam" id="PF00153">
    <property type="entry name" value="Mito_carr"/>
    <property type="match status" value="3"/>
</dbReference>
<evidence type="ECO:0000256" key="4">
    <source>
        <dbReference type="ARBA" id="ARBA00022692"/>
    </source>
</evidence>
<evidence type="ECO:0000256" key="10">
    <source>
        <dbReference type="RuleBase" id="RU000488"/>
    </source>
</evidence>
<feature type="repeat" description="Solcar" evidence="9">
    <location>
        <begin position="198"/>
        <end position="283"/>
    </location>
</feature>
<keyword evidence="13" id="KW-1185">Reference proteome</keyword>
<keyword evidence="5" id="KW-0677">Repeat</keyword>
<dbReference type="GO" id="GO:0006839">
    <property type="term" value="P:mitochondrial transport"/>
    <property type="evidence" value="ECO:0007669"/>
    <property type="project" value="TreeGrafter"/>
</dbReference>
<keyword evidence="6 11" id="KW-1133">Transmembrane helix</keyword>
<reference evidence="12 13" key="1">
    <citation type="journal article" date="2021" name="J. Hered.">
        <title>A chromosome-level genome assembly of the parasitoid wasp, Cotesia glomerata (Hymenoptera: Braconidae).</title>
        <authorList>
            <person name="Pinto B.J."/>
            <person name="Weis J.J."/>
            <person name="Gamble T."/>
            <person name="Ode P.J."/>
            <person name="Paul R."/>
            <person name="Zaspel J.M."/>
        </authorList>
    </citation>
    <scope>NUCLEOTIDE SEQUENCE [LARGE SCALE GENOMIC DNA]</scope>
    <source>
        <strain evidence="12">CgM1</strain>
    </source>
</reference>
<keyword evidence="7" id="KW-0496">Mitochondrion</keyword>
<evidence type="ECO:0000256" key="8">
    <source>
        <dbReference type="ARBA" id="ARBA00023136"/>
    </source>
</evidence>
<dbReference type="InterPro" id="IPR002067">
    <property type="entry name" value="MCP"/>
</dbReference>
<dbReference type="PANTHER" id="PTHR45624:SF4">
    <property type="entry name" value="CONGESTED-LIKE TRACHEA PROTEIN-RELATED"/>
    <property type="match status" value="1"/>
</dbReference>
<dbReference type="GO" id="GO:0031966">
    <property type="term" value="C:mitochondrial membrane"/>
    <property type="evidence" value="ECO:0007669"/>
    <property type="project" value="UniProtKB-SubCell"/>
</dbReference>
<comment type="caution">
    <text evidence="12">The sequence shown here is derived from an EMBL/GenBank/DDBJ whole genome shotgun (WGS) entry which is preliminary data.</text>
</comment>
<gene>
    <name evidence="12" type="ORF">KQX54_015950</name>
</gene>
<feature type="repeat" description="Solcar" evidence="9">
    <location>
        <begin position="5"/>
        <end position="93"/>
    </location>
</feature>
<feature type="transmembrane region" description="Helical" evidence="11">
    <location>
        <begin position="102"/>
        <end position="123"/>
    </location>
</feature>
<evidence type="ECO:0000256" key="2">
    <source>
        <dbReference type="ARBA" id="ARBA00006375"/>
    </source>
</evidence>
<keyword evidence="8 9" id="KW-0472">Membrane</keyword>
<dbReference type="PANTHER" id="PTHR45624">
    <property type="entry name" value="MITOCHONDRIAL BASIC AMINO ACIDS TRANSPORTER-RELATED"/>
    <property type="match status" value="1"/>
</dbReference>
<feature type="repeat" description="Solcar" evidence="9">
    <location>
        <begin position="102"/>
        <end position="190"/>
    </location>
</feature>
<evidence type="ECO:0000256" key="7">
    <source>
        <dbReference type="ARBA" id="ARBA00023128"/>
    </source>
</evidence>
<accession>A0AAV7INL2</accession>
<dbReference type="Proteomes" id="UP000826195">
    <property type="component" value="Unassembled WGS sequence"/>
</dbReference>
<evidence type="ECO:0000256" key="3">
    <source>
        <dbReference type="ARBA" id="ARBA00022448"/>
    </source>
</evidence>
<dbReference type="PRINTS" id="PR00926">
    <property type="entry name" value="MITOCARRIER"/>
</dbReference>
<protein>
    <recommendedName>
        <fullName evidence="14">Congested-like trachea protein</fullName>
    </recommendedName>
</protein>
<evidence type="ECO:0000313" key="13">
    <source>
        <dbReference type="Proteomes" id="UP000826195"/>
    </source>
</evidence>
<dbReference type="InterPro" id="IPR050567">
    <property type="entry name" value="Mitochondrial_Carrier"/>
</dbReference>
<evidence type="ECO:0000256" key="1">
    <source>
        <dbReference type="ARBA" id="ARBA00004225"/>
    </source>
</evidence>
<evidence type="ECO:0000256" key="11">
    <source>
        <dbReference type="SAM" id="Phobius"/>
    </source>
</evidence>
<organism evidence="12 13">
    <name type="scientific">Cotesia glomerata</name>
    <name type="common">Lepidopteran parasitic wasp</name>
    <name type="synonym">Apanteles glomeratus</name>
    <dbReference type="NCBI Taxonomy" id="32391"/>
    <lineage>
        <taxon>Eukaryota</taxon>
        <taxon>Metazoa</taxon>
        <taxon>Ecdysozoa</taxon>
        <taxon>Arthropoda</taxon>
        <taxon>Hexapoda</taxon>
        <taxon>Insecta</taxon>
        <taxon>Pterygota</taxon>
        <taxon>Neoptera</taxon>
        <taxon>Endopterygota</taxon>
        <taxon>Hymenoptera</taxon>
        <taxon>Apocrita</taxon>
        <taxon>Ichneumonoidea</taxon>
        <taxon>Braconidae</taxon>
        <taxon>Microgastrinae</taxon>
        <taxon>Cotesia</taxon>
    </lineage>
</organism>
<dbReference type="EMBL" id="JAHXZJ010001119">
    <property type="protein sequence ID" value="KAH0555193.1"/>
    <property type="molecule type" value="Genomic_DNA"/>
</dbReference>
<dbReference type="SUPFAM" id="SSF103506">
    <property type="entry name" value="Mitochondrial carrier"/>
    <property type="match status" value="1"/>
</dbReference>
<evidence type="ECO:0000256" key="9">
    <source>
        <dbReference type="PROSITE-ProRule" id="PRU00282"/>
    </source>
</evidence>
<feature type="transmembrane region" description="Helical" evidence="11">
    <location>
        <begin position="64"/>
        <end position="90"/>
    </location>
</feature>
<dbReference type="InterPro" id="IPR023395">
    <property type="entry name" value="MCP_dom_sf"/>
</dbReference>
<keyword evidence="3 10" id="KW-0813">Transport</keyword>
<keyword evidence="4 9" id="KW-0812">Transmembrane</keyword>
<comment type="similarity">
    <text evidence="2 10">Belongs to the mitochondrial carrier (TC 2.A.29) family.</text>
</comment>
<evidence type="ECO:0000256" key="5">
    <source>
        <dbReference type="ARBA" id="ARBA00022737"/>
    </source>
</evidence>
<feature type="transmembrane region" description="Helical" evidence="11">
    <location>
        <begin position="198"/>
        <end position="217"/>
    </location>
</feature>
<dbReference type="InterPro" id="IPR018108">
    <property type="entry name" value="MCP_transmembrane"/>
</dbReference>
<name>A0AAV7INL2_COTGL</name>
<evidence type="ECO:0000313" key="12">
    <source>
        <dbReference type="EMBL" id="KAH0555193.1"/>
    </source>
</evidence>
<dbReference type="GO" id="GO:0015227">
    <property type="term" value="F:O-acyl-L-carnitine transmembrane transporter activity"/>
    <property type="evidence" value="ECO:0007669"/>
    <property type="project" value="TreeGrafter"/>
</dbReference>